<feature type="compositionally biased region" description="Basic and acidic residues" evidence="1">
    <location>
        <begin position="1"/>
        <end position="14"/>
    </location>
</feature>
<organism evidence="2 3">
    <name type="scientific">Pleurodeles waltl</name>
    <name type="common">Iberian ribbed newt</name>
    <dbReference type="NCBI Taxonomy" id="8319"/>
    <lineage>
        <taxon>Eukaryota</taxon>
        <taxon>Metazoa</taxon>
        <taxon>Chordata</taxon>
        <taxon>Craniata</taxon>
        <taxon>Vertebrata</taxon>
        <taxon>Euteleostomi</taxon>
        <taxon>Amphibia</taxon>
        <taxon>Batrachia</taxon>
        <taxon>Caudata</taxon>
        <taxon>Salamandroidea</taxon>
        <taxon>Salamandridae</taxon>
        <taxon>Pleurodelinae</taxon>
        <taxon>Pleurodeles</taxon>
    </lineage>
</organism>
<keyword evidence="3" id="KW-1185">Reference proteome</keyword>
<name>A0AAV7MDM1_PLEWA</name>
<proteinExistence type="predicted"/>
<dbReference type="AlphaFoldDB" id="A0AAV7MDM1"/>
<feature type="region of interest" description="Disordered" evidence="1">
    <location>
        <begin position="1"/>
        <end position="40"/>
    </location>
</feature>
<sequence length="262" mass="29337">KVPEGSKTTSEERRGHRKTTRRGKHKHKQSSRGGSHALQHSQCPALIDDGTSGVDTPDSIGIVNLSSKILNQEQTNILKKGLGFVPTILPDFTQLHISLFNFIRKCKLYKFFKDSNTPVRPLITGHHTPSTMTIKDVKDIQTLLSIEHTDGPLPSLAEILTDLNIDPNIRSFSGLKTTSKFTPVIPRDYAIDSFYRKITSDLYHMEEQYALGHKSIPSHNITLAEKRAIYSLSSCNDIVIKEADKGGNIVIMDRKDYISEVD</sequence>
<accession>A0AAV7MDM1</accession>
<feature type="non-terminal residue" evidence="2">
    <location>
        <position position="1"/>
    </location>
</feature>
<reference evidence="2" key="1">
    <citation type="journal article" date="2022" name="bioRxiv">
        <title>Sequencing and chromosome-scale assembly of the giantPleurodeles waltlgenome.</title>
        <authorList>
            <person name="Brown T."/>
            <person name="Elewa A."/>
            <person name="Iarovenko S."/>
            <person name="Subramanian E."/>
            <person name="Araus A.J."/>
            <person name="Petzold A."/>
            <person name="Susuki M."/>
            <person name="Suzuki K.-i.T."/>
            <person name="Hayashi T."/>
            <person name="Toyoda A."/>
            <person name="Oliveira C."/>
            <person name="Osipova E."/>
            <person name="Leigh N.D."/>
            <person name="Simon A."/>
            <person name="Yun M.H."/>
        </authorList>
    </citation>
    <scope>NUCLEOTIDE SEQUENCE</scope>
    <source>
        <strain evidence="2">20211129_DDA</strain>
        <tissue evidence="2">Liver</tissue>
    </source>
</reference>
<feature type="compositionally biased region" description="Basic residues" evidence="1">
    <location>
        <begin position="15"/>
        <end position="30"/>
    </location>
</feature>
<protein>
    <submittedName>
        <fullName evidence="2">Uncharacterized protein</fullName>
    </submittedName>
</protein>
<gene>
    <name evidence="2" type="ORF">NDU88_006276</name>
</gene>
<feature type="non-terminal residue" evidence="2">
    <location>
        <position position="262"/>
    </location>
</feature>
<dbReference type="EMBL" id="JANPWB010000014">
    <property type="protein sequence ID" value="KAJ1101204.1"/>
    <property type="molecule type" value="Genomic_DNA"/>
</dbReference>
<evidence type="ECO:0000313" key="2">
    <source>
        <dbReference type="EMBL" id="KAJ1101204.1"/>
    </source>
</evidence>
<evidence type="ECO:0000313" key="3">
    <source>
        <dbReference type="Proteomes" id="UP001066276"/>
    </source>
</evidence>
<evidence type="ECO:0000256" key="1">
    <source>
        <dbReference type="SAM" id="MobiDB-lite"/>
    </source>
</evidence>
<dbReference type="Proteomes" id="UP001066276">
    <property type="component" value="Chromosome 10"/>
</dbReference>
<comment type="caution">
    <text evidence="2">The sequence shown here is derived from an EMBL/GenBank/DDBJ whole genome shotgun (WGS) entry which is preliminary data.</text>
</comment>